<keyword evidence="7 11" id="KW-0067">ATP-binding</keyword>
<keyword evidence="10 11" id="KW-0030">Aminoacyl-tRNA synthetase</keyword>
<evidence type="ECO:0000256" key="8">
    <source>
        <dbReference type="ARBA" id="ARBA00022884"/>
    </source>
</evidence>
<reference evidence="14" key="1">
    <citation type="submission" date="2021-12" db="EMBL/GenBank/DDBJ databases">
        <authorList>
            <person name="King R."/>
        </authorList>
    </citation>
    <scope>NUCLEOTIDE SEQUENCE</scope>
</reference>
<sequence length="1004" mass="112195">MFRIPVRTKTIHQKLRMKSTDSNFIRSTFVDYFISKHGHKYVKSSPVVPLCDPTVPFVNAGMNQFKGVFLGKVDSPYARAVNSQKCVRVGGKHNDLELVGTDGTHHTFFEMLGNWSFGDYYKKEACQMAWDLLLGPYRLKPENLVVTYFAGDVVLGLTEDRETRDIWKSIGVPASRLKALDSKDNFWEMGATGPCGPCTEIHYVNPDGTLTEIWNIVFIQCNREADGKVSGLRRHHVDTGMGLERMAALLQGVRSNYDTDLFQPIIRAIEQNIFVDGGDYGSDKGRDIAYRRLADHARMVAVCLADGVFPASNLNLKQIMRKCFRISSEVFRNPQLLSLLYEPVRDTLGSTYPELVGKEKQAKLIIEHEMQAYEKMRAGLAKKWKTLAKIYPEVEEMTDVDLAGFPLGYKEFKETMSKINSNVIPGELVFKLYDTHGFQEQIIERVARLNNLEIDKKGFWKLLSEHKSRHKTAFKDQASDRALLFTQVVEKIISGGVKSTNDQHKYDYAPKGDGIELKPLKTKLVAILDDECQWIDFLEACENRTYYLVTEDTNFYCEKGGQIADTGVIRVSDKVSFTVNSVFKIRDFVFHKGSFNVAKDTENNYLNYRSDVTLEIDADRRLNAMRNHTAVHLLNAAIRKVLPNSVVCPTGSGVTDNGLYLSLSVYGDKLSPEFVLDAQEIIRESIKCNVPVTTRVVDGLEVSREPDVVTVPGETYPETGLRLVTATLLPSLLSKELCCGTHVPSTGHIGQFCVTLVKGASSHSPTVHALTGPKADQALELFCRAQKLEQVIDLVDPERRKDEISTIKQQLLELCGTGGAPYGEYAKCLALLDSLRTKPPSKEEMALQDIASAEIRSAFDLARAEGRRFVVQFVRCSYLMQGSGLRAALTATIPIDHPLPSLLLGCAGGNIVAVCNVPQDMVTDQFSAERWLRCVVPVFQATVLPSANNTQAQMSDTKVSLINCEQLVQDAMRVAIKYAQAHTKDQPTQNPHPDTSATKNRQQN</sequence>
<dbReference type="InterPro" id="IPR023033">
    <property type="entry name" value="Ala_tRNA_ligase_euk/bac"/>
</dbReference>
<dbReference type="Gene3D" id="3.30.930.10">
    <property type="entry name" value="Bira Bifunctional Protein, Domain 2"/>
    <property type="match status" value="1"/>
</dbReference>
<dbReference type="PANTHER" id="PTHR11777">
    <property type="entry name" value="ALANYL-TRNA SYNTHETASE"/>
    <property type="match status" value="1"/>
</dbReference>
<evidence type="ECO:0000313" key="15">
    <source>
        <dbReference type="Proteomes" id="UP001153292"/>
    </source>
</evidence>
<feature type="binding site" evidence="11">
    <location>
        <position position="742"/>
    </location>
    <ligand>
        <name>Zn(2+)</name>
        <dbReference type="ChEBI" id="CHEBI:29105"/>
    </ligand>
</feature>
<feature type="binding site" evidence="11">
    <location>
        <position position="738"/>
    </location>
    <ligand>
        <name>Zn(2+)</name>
        <dbReference type="ChEBI" id="CHEBI:29105"/>
    </ligand>
</feature>
<dbReference type="PANTHER" id="PTHR11777:SF39">
    <property type="entry name" value="ALANINE--TRNA LIGASE, MITOCHONDRIAL"/>
    <property type="match status" value="1"/>
</dbReference>
<dbReference type="InterPro" id="IPR018165">
    <property type="entry name" value="Ala-tRNA-synth_IIc_core"/>
</dbReference>
<dbReference type="Gene3D" id="3.30.980.10">
    <property type="entry name" value="Threonyl-trna Synthetase, Chain A, domain 2"/>
    <property type="match status" value="1"/>
</dbReference>
<comment type="subunit">
    <text evidence="11">Monomer.</text>
</comment>
<dbReference type="InterPro" id="IPR009000">
    <property type="entry name" value="Transl_B-barrel_sf"/>
</dbReference>
<evidence type="ECO:0000256" key="7">
    <source>
        <dbReference type="ARBA" id="ARBA00022840"/>
    </source>
</evidence>
<dbReference type="EMBL" id="OU963910">
    <property type="protein sequence ID" value="CAH0400631.1"/>
    <property type="molecule type" value="Genomic_DNA"/>
</dbReference>
<dbReference type="Pfam" id="PF01411">
    <property type="entry name" value="tRNA-synt_2c"/>
    <property type="match status" value="2"/>
</dbReference>
<dbReference type="SUPFAM" id="SSF55681">
    <property type="entry name" value="Class II aaRS and biotin synthetases"/>
    <property type="match status" value="1"/>
</dbReference>
<dbReference type="EC" id="6.1.1.7" evidence="2"/>
<dbReference type="PROSITE" id="PS50860">
    <property type="entry name" value="AA_TRNA_LIGASE_II_ALA"/>
    <property type="match status" value="1"/>
</dbReference>
<evidence type="ECO:0000313" key="14">
    <source>
        <dbReference type="EMBL" id="CAH0400631.1"/>
    </source>
</evidence>
<keyword evidence="8 11" id="KW-0694">RNA-binding</keyword>
<dbReference type="InterPro" id="IPR018163">
    <property type="entry name" value="Thr/Ala-tRNA-synth_IIc_edit"/>
</dbReference>
<evidence type="ECO:0000256" key="12">
    <source>
        <dbReference type="SAM" id="MobiDB-lite"/>
    </source>
</evidence>
<dbReference type="SUPFAM" id="SSF50447">
    <property type="entry name" value="Translation proteins"/>
    <property type="match status" value="1"/>
</dbReference>
<dbReference type="HAMAP" id="MF_00036_B">
    <property type="entry name" value="Ala_tRNA_synth_B"/>
    <property type="match status" value="1"/>
</dbReference>
<keyword evidence="4 11" id="KW-0820">tRNA-binding</keyword>
<dbReference type="InterPro" id="IPR045864">
    <property type="entry name" value="aa-tRNA-synth_II/BPL/LPL"/>
</dbReference>
<evidence type="ECO:0000259" key="13">
    <source>
        <dbReference type="PROSITE" id="PS50860"/>
    </source>
</evidence>
<evidence type="ECO:0000256" key="10">
    <source>
        <dbReference type="ARBA" id="ARBA00023146"/>
    </source>
</evidence>
<evidence type="ECO:0000256" key="2">
    <source>
        <dbReference type="ARBA" id="ARBA00013168"/>
    </source>
</evidence>
<keyword evidence="11" id="KW-0862">Zinc</keyword>
<accession>A0ABN8AZD0</accession>
<proteinExistence type="inferred from homology"/>
<name>A0ABN8AZD0_CHISP</name>
<comment type="function">
    <text evidence="11">Catalyzes the attachment of alanine to tRNA(Ala) in a two-step reaction: alanine is first activated by ATP to form Ala-AMP and then transferred to the acceptor end of tRNA(Ala). Also edits incorrectly charged tRNA(Ala) via its editing domain.</text>
</comment>
<dbReference type="InterPro" id="IPR050058">
    <property type="entry name" value="Ala-tRNA_ligase"/>
</dbReference>
<evidence type="ECO:0000256" key="1">
    <source>
        <dbReference type="ARBA" id="ARBA00008429"/>
    </source>
</evidence>
<dbReference type="PRINTS" id="PR00980">
    <property type="entry name" value="TRNASYNTHALA"/>
</dbReference>
<comment type="similarity">
    <text evidence="1">Belongs to the class-II aminoacyl-tRNA synthetase family. Alax-L subfamily.</text>
</comment>
<dbReference type="CDD" id="cd00673">
    <property type="entry name" value="AlaRS_core"/>
    <property type="match status" value="1"/>
</dbReference>
<dbReference type="NCBIfam" id="TIGR00344">
    <property type="entry name" value="alaS"/>
    <property type="match status" value="1"/>
</dbReference>
<dbReference type="SUPFAM" id="SSF55186">
    <property type="entry name" value="ThrRS/AlaRS common domain"/>
    <property type="match status" value="1"/>
</dbReference>
<evidence type="ECO:0000256" key="6">
    <source>
        <dbReference type="ARBA" id="ARBA00022741"/>
    </source>
</evidence>
<dbReference type="SUPFAM" id="SSF101353">
    <property type="entry name" value="Putative anticodon-binding domain of alanyl-tRNA synthetase (AlaRS)"/>
    <property type="match status" value="1"/>
</dbReference>
<dbReference type="Pfam" id="PF07973">
    <property type="entry name" value="tRNA_SAD"/>
    <property type="match status" value="1"/>
</dbReference>
<feature type="domain" description="Alanyl-transfer RNA synthetases family profile" evidence="13">
    <location>
        <begin position="20"/>
        <end position="781"/>
    </location>
</feature>
<dbReference type="InterPro" id="IPR012947">
    <property type="entry name" value="tRNA_SAD"/>
</dbReference>
<keyword evidence="9 11" id="KW-0648">Protein biosynthesis</keyword>
<dbReference type="InterPro" id="IPR002318">
    <property type="entry name" value="Ala-tRNA-lgiase_IIc"/>
</dbReference>
<evidence type="ECO:0000256" key="11">
    <source>
        <dbReference type="HAMAP-Rule" id="MF_03133"/>
    </source>
</evidence>
<keyword evidence="6 11" id="KW-0547">Nucleotide-binding</keyword>
<keyword evidence="5 11" id="KW-0436">Ligase</keyword>
<protein>
    <recommendedName>
        <fullName evidence="3">Alanine--tRNA ligase</fullName>
        <ecNumber evidence="2">6.1.1.7</ecNumber>
    </recommendedName>
</protein>
<dbReference type="Proteomes" id="UP001153292">
    <property type="component" value="Chromosome 17"/>
</dbReference>
<comment type="catalytic activity">
    <reaction evidence="11">
        <text>tRNA(Ala) + L-alanine + ATP = L-alanyl-tRNA(Ala) + AMP + diphosphate</text>
        <dbReference type="Rhea" id="RHEA:12540"/>
        <dbReference type="Rhea" id="RHEA-COMP:9657"/>
        <dbReference type="Rhea" id="RHEA-COMP:9923"/>
        <dbReference type="ChEBI" id="CHEBI:30616"/>
        <dbReference type="ChEBI" id="CHEBI:33019"/>
        <dbReference type="ChEBI" id="CHEBI:57972"/>
        <dbReference type="ChEBI" id="CHEBI:78442"/>
        <dbReference type="ChEBI" id="CHEBI:78497"/>
        <dbReference type="ChEBI" id="CHEBI:456215"/>
        <dbReference type="EC" id="6.1.1.7"/>
    </reaction>
</comment>
<dbReference type="InterPro" id="IPR018162">
    <property type="entry name" value="Ala-tRNA-ligase_IIc_anticod-bd"/>
</dbReference>
<evidence type="ECO:0000256" key="3">
    <source>
        <dbReference type="ARBA" id="ARBA00017959"/>
    </source>
</evidence>
<evidence type="ECO:0000256" key="4">
    <source>
        <dbReference type="ARBA" id="ARBA00022555"/>
    </source>
</evidence>
<evidence type="ECO:0000256" key="9">
    <source>
        <dbReference type="ARBA" id="ARBA00022917"/>
    </source>
</evidence>
<comment type="domain">
    <text evidence="11">Consists of three domains; the N-terminal catalytic domain, the editing domain and the C-terminal C-Ala domain. The editing domain removes incorrectly charged amino acids, while the C-Ala domain, along with tRNA(Ala), serves as a bridge to cooperatively bring together the editing and aminoacylation centers thus stimulating deacylation of misacylated tRNAs.</text>
</comment>
<keyword evidence="11" id="KW-0479">Metal-binding</keyword>
<dbReference type="Gene3D" id="2.40.30.130">
    <property type="match status" value="1"/>
</dbReference>
<feature type="region of interest" description="Disordered" evidence="12">
    <location>
        <begin position="981"/>
        <end position="1004"/>
    </location>
</feature>
<evidence type="ECO:0000256" key="5">
    <source>
        <dbReference type="ARBA" id="ARBA00022598"/>
    </source>
</evidence>
<feature type="binding site" evidence="11">
    <location>
        <position position="632"/>
    </location>
    <ligand>
        <name>Zn(2+)</name>
        <dbReference type="ChEBI" id="CHEBI:29105"/>
    </ligand>
</feature>
<comment type="cofactor">
    <cofactor evidence="11">
        <name>Zn(2+)</name>
        <dbReference type="ChEBI" id="CHEBI:29105"/>
    </cofactor>
    <text evidence="11">Binds 1 zinc ion per subunit.</text>
</comment>
<dbReference type="InterPro" id="IPR018164">
    <property type="entry name" value="Ala-tRNA-synth_IIc_N"/>
</dbReference>
<gene>
    <name evidence="14" type="ORF">CHILSU_LOCUS3829</name>
</gene>
<organism evidence="14 15">
    <name type="scientific">Chilo suppressalis</name>
    <name type="common">Asiatic rice borer moth</name>
    <dbReference type="NCBI Taxonomy" id="168631"/>
    <lineage>
        <taxon>Eukaryota</taxon>
        <taxon>Metazoa</taxon>
        <taxon>Ecdysozoa</taxon>
        <taxon>Arthropoda</taxon>
        <taxon>Hexapoda</taxon>
        <taxon>Insecta</taxon>
        <taxon>Pterygota</taxon>
        <taxon>Neoptera</taxon>
        <taxon>Endopterygota</taxon>
        <taxon>Lepidoptera</taxon>
        <taxon>Glossata</taxon>
        <taxon>Ditrysia</taxon>
        <taxon>Pyraloidea</taxon>
        <taxon>Crambidae</taxon>
        <taxon>Crambinae</taxon>
        <taxon>Chilo</taxon>
    </lineage>
</organism>
<keyword evidence="15" id="KW-1185">Reference proteome</keyword>
<feature type="compositionally biased region" description="Polar residues" evidence="12">
    <location>
        <begin position="986"/>
        <end position="1004"/>
    </location>
</feature>
<feature type="binding site" evidence="11">
    <location>
        <position position="628"/>
    </location>
    <ligand>
        <name>Zn(2+)</name>
        <dbReference type="ChEBI" id="CHEBI:29105"/>
    </ligand>
</feature>